<dbReference type="InterPro" id="IPR011528">
    <property type="entry name" value="NERD"/>
</dbReference>
<dbReference type="Proteomes" id="UP000316331">
    <property type="component" value="Unassembled WGS sequence"/>
</dbReference>
<evidence type="ECO:0000313" key="4">
    <source>
        <dbReference type="EMBL" id="TQM30117.1"/>
    </source>
</evidence>
<keyword evidence="2" id="KW-0472">Membrane</keyword>
<feature type="region of interest" description="Disordered" evidence="1">
    <location>
        <begin position="204"/>
        <end position="229"/>
    </location>
</feature>
<keyword evidence="2" id="KW-0812">Transmembrane</keyword>
<dbReference type="EMBL" id="VFPG01000001">
    <property type="protein sequence ID" value="TQM30117.1"/>
    <property type="molecule type" value="Genomic_DNA"/>
</dbReference>
<keyword evidence="2" id="KW-1133">Transmembrane helix</keyword>
<evidence type="ECO:0000259" key="3">
    <source>
        <dbReference type="Pfam" id="PF08378"/>
    </source>
</evidence>
<evidence type="ECO:0000256" key="2">
    <source>
        <dbReference type="SAM" id="Phobius"/>
    </source>
</evidence>
<feature type="transmembrane region" description="Helical" evidence="2">
    <location>
        <begin position="231"/>
        <end position="256"/>
    </location>
</feature>
<evidence type="ECO:0000313" key="5">
    <source>
        <dbReference type="Proteomes" id="UP000316331"/>
    </source>
</evidence>
<name>A0A543F8F1_9NOCA</name>
<dbReference type="AlphaFoldDB" id="A0A543F8F1"/>
<feature type="region of interest" description="Disordered" evidence="1">
    <location>
        <begin position="257"/>
        <end position="290"/>
    </location>
</feature>
<proteinExistence type="predicted"/>
<reference evidence="4 5" key="1">
    <citation type="submission" date="2019-06" db="EMBL/GenBank/DDBJ databases">
        <title>Sequencing the genomes of 1000 actinobacteria strains.</title>
        <authorList>
            <person name="Klenk H.-P."/>
        </authorList>
    </citation>
    <scope>NUCLEOTIDE SEQUENCE [LARGE SCALE GENOMIC DNA]</scope>
    <source>
        <strain evidence="4 5">DSM 103495</strain>
    </source>
</reference>
<feature type="compositionally biased region" description="Pro residues" evidence="1">
    <location>
        <begin position="210"/>
        <end position="226"/>
    </location>
</feature>
<protein>
    <submittedName>
        <fullName evidence="4">Nuclease-like protein</fullName>
    </submittedName>
</protein>
<evidence type="ECO:0000256" key="1">
    <source>
        <dbReference type="SAM" id="MobiDB-lite"/>
    </source>
</evidence>
<accession>A0A543F8F1</accession>
<sequence>MKIRPGAQLSGAEQEFVDCLRSFPTTGLAAIDAHVGDNGTRQIDAVLITPRGITVAEVRGFRRRQSGILHVSADEPWTISDTPADLDDESNANPAERLEQSVYAVKSKLERALLDPGHVCGVVALVPLRGVVVRPARTNLRSGIDVVVANVPDSTELRIYIEGFAAGPRSWSADRVISAATALGVTAPSRAELIADGFDELAPHSHLPVPAAPPPPRTPPPPPPPTRGQHAATWAVVAVALIGMLVVFGVVATAVARDDPNPGREITSTTVDPTPSPSRPRDCYPFQTDC</sequence>
<organism evidence="4 5">
    <name type="scientific">Nocardia bhagyanarayanae</name>
    <dbReference type="NCBI Taxonomy" id="1215925"/>
    <lineage>
        <taxon>Bacteria</taxon>
        <taxon>Bacillati</taxon>
        <taxon>Actinomycetota</taxon>
        <taxon>Actinomycetes</taxon>
        <taxon>Mycobacteriales</taxon>
        <taxon>Nocardiaceae</taxon>
        <taxon>Nocardia</taxon>
    </lineage>
</organism>
<gene>
    <name evidence="4" type="ORF">FB390_1733</name>
</gene>
<keyword evidence="5" id="KW-1185">Reference proteome</keyword>
<comment type="caution">
    <text evidence="4">The sequence shown here is derived from an EMBL/GenBank/DDBJ whole genome shotgun (WGS) entry which is preliminary data.</text>
</comment>
<dbReference type="Pfam" id="PF08378">
    <property type="entry name" value="NERD"/>
    <property type="match status" value="1"/>
</dbReference>
<feature type="domain" description="NERD" evidence="3">
    <location>
        <begin position="26"/>
        <end position="125"/>
    </location>
</feature>